<evidence type="ECO:0000259" key="3">
    <source>
        <dbReference type="Pfam" id="PF15717"/>
    </source>
</evidence>
<dbReference type="STRING" id="441894.ENSSCUP00000000721"/>
<dbReference type="InterPro" id="IPR031446">
    <property type="entry name" value="PCM1_C"/>
</dbReference>
<feature type="compositionally biased region" description="Acidic residues" evidence="2">
    <location>
        <begin position="1684"/>
        <end position="1699"/>
    </location>
</feature>
<feature type="compositionally biased region" description="Acidic residues" evidence="2">
    <location>
        <begin position="533"/>
        <end position="544"/>
    </location>
</feature>
<feature type="non-terminal residue" evidence="4">
    <location>
        <position position="1"/>
    </location>
</feature>
<evidence type="ECO:0000313" key="5">
    <source>
        <dbReference type="Proteomes" id="UP000053584"/>
    </source>
</evidence>
<feature type="compositionally biased region" description="Basic and acidic residues" evidence="2">
    <location>
        <begin position="1620"/>
        <end position="1629"/>
    </location>
</feature>
<feature type="region of interest" description="Disordered" evidence="2">
    <location>
        <begin position="157"/>
        <end position="177"/>
    </location>
</feature>
<feature type="compositionally biased region" description="Acidic residues" evidence="2">
    <location>
        <begin position="824"/>
        <end position="833"/>
    </location>
</feature>
<feature type="compositionally biased region" description="Polar residues" evidence="2">
    <location>
        <begin position="106"/>
        <end position="126"/>
    </location>
</feature>
<keyword evidence="1" id="KW-0175">Coiled coil</keyword>
<feature type="non-terminal residue" evidence="4">
    <location>
        <position position="1897"/>
    </location>
</feature>
<organism evidence="4 5">
    <name type="scientific">Struthio camelus australis</name>
    <dbReference type="NCBI Taxonomy" id="441894"/>
    <lineage>
        <taxon>Eukaryota</taxon>
        <taxon>Metazoa</taxon>
        <taxon>Chordata</taxon>
        <taxon>Craniata</taxon>
        <taxon>Vertebrata</taxon>
        <taxon>Euteleostomi</taxon>
        <taxon>Archelosauria</taxon>
        <taxon>Archosauria</taxon>
        <taxon>Dinosauria</taxon>
        <taxon>Saurischia</taxon>
        <taxon>Theropoda</taxon>
        <taxon>Coelurosauria</taxon>
        <taxon>Aves</taxon>
        <taxon>Palaeognathae</taxon>
        <taxon>Struthioniformes</taxon>
        <taxon>Struthionidae</taxon>
        <taxon>Struthio</taxon>
    </lineage>
</organism>
<dbReference type="PANTHER" id="PTHR14164:SF12">
    <property type="entry name" value="PERICENTRIOLAR MATERIAL 1 PROTEIN"/>
    <property type="match status" value="1"/>
</dbReference>
<feature type="region of interest" description="Disordered" evidence="2">
    <location>
        <begin position="1"/>
        <end position="134"/>
    </location>
</feature>
<dbReference type="GO" id="GO:0071539">
    <property type="term" value="P:protein localization to centrosome"/>
    <property type="evidence" value="ECO:0007669"/>
    <property type="project" value="InterPro"/>
</dbReference>
<sequence length="1897" mass="212240">AGGGGPFEEGMNDQDLPSWSNESLDDRLNNTDWGSQQKKANRPSEKNKKKLGGEAETMLTNDISPESSPGMGRRKTRTPHSFPHARYMTQMSVPEQAELERLKQRINFSDLDQINTNKSKDSGTGSQKKESGGSLQCKELFGAALSKDFLQNCQVSTQEDGRGEPAMDSSQARDPQQEAKEELENLKKQHDLLKRMLQQQEQLKALQGRQAALLALQHKAEQAIAVMDDSVVTETTGSVSGVSLTSELNEELNDLIQRFHNQLHDSQTQSVPDNRRQAECLSLTREISQGRNSSTSDHLSDEKAQLFNKMRMLQGKKQKMDKLLGELHTLRDQHLNNSSFFPVSGSPQRSLDQRSTTSAASAPVGIVTVVNGESNSLASSAPCPPDCLASQNGSEEDDNLNPTEKLQKLNEVRKRLNELRELVHYYEQTSDMMTDAVNENTKEEEETEESASDSEHEDPQPVMNIRNPQGMSSWSEINSNSNVQCGTNNRDGRHLNTDCEINNRSAANIRTLKMSSALDCHNREHDKDIDLPQGEDDEVEEDRASEDSVSSHRSSLGDAAGDAEFEQKISRLIAAKQKLRQLQNLAAMVQDDDLEPQAAIANACNMSDLFLGEMEETKQQPNNARPGTNKLQKDTGLNEKAREKFYEAKLQQQQRELKQLQEERRKLIEIQEKIQALQKACPDLQVAGFDNCPANRQISPATSTPAMNECNAAAKPLLEPEESVPVGSELWSEMRRHEILREELRQRRKQLEALMAEHQRRRELAETISTVAASVKSEGSEAQCTPQQSRTEKTMATWGGSTQCALDEEDGDEDGYLSDGLGQAEEEEDEESSSNDSFSVYPNNNIPESTFCVKENKDRWKKCRPLSADGNYRPLSKTRQQQNISMRRQENLRWVSELSYVEEKEQWQEQINQLKKQLEFSVSICQTLMQDQQTLSCLLQTLLTGPYSMMPSNVASPQVHLIMHQLNQCYAQLTWQQNNVQRLKQMLNDLMHQQGEQQCQEKPSKKERGSSAPPPPSPTVFCPFSFPPQSVNLFNIPGFTNFSSFAPGINCNPVFPTGFGDFAHNVSPRGSEQPQQHPAEHSASGKTEYMAFPKPFESSSSNGAEKQRRSHRQPEEEMENRSVWLNDSQEAKKDDQSYLKADFAVSVQNTASGRKNQSDRSRRREFDEESLESFSSMPDPVDPTTVTKTFKSRKASAQASLASRDKTPKSKSKRKSSSQLRGRIKSTGYESASASSMCEPCKSSKSRHSEEVVHAKVFSKRNREQLEKIIKYSRSTEMSSETGSDLSMFEALRDTIYSEVATLISQNESRPHFLIELFHELQLLNTDYLRQRALYALQDIVTRHLSENREKRKCTKSVNSATWMASNSELTPSESLASTDDETFLKNFPTGACQDCEQNDADNGSTMSTSSNFEPFATDDLGNTVIHLDQALARMREYERMKIEAESTLDSEGCSSNFQGASAAKLEGPNTSESLCGPQSSEASVPCPRIDTQQLDRQIKAIMKEVIPFLKEHMDEICSSQLLTSVRRMVLTLTQQNDESKEFVKFFHKQLGSILQDSLAKFAGRKLKDCGEDLLVEISEVLFNELAFFKLMQDLDNNSISVKQRCKRNTETTEVTQSNSKEDRDETETVKPAQDSEMYDGNEVPESIRSDASDQEEDEESERGLVSISLSKAETQPLTNYGSGEDENEEEEIEFEEGPVDVQTSLQASSETTTENQQTSNQELNKTKDSYILSSEQESVKGEQDVATVLPHYLNVLENTPPLTVNTPESFITNMKTEESNSSLQVNETQTLDSACVGSKSSTGSSESSMAGSPDTESPVLVNEYEAGSGNVSQKSDEDDFVKVEDLPLKLTVYSEADLMKKMATEAQTGSLCDELLDGGRAQDQELVGDAQTLKEP</sequence>
<feature type="domain" description="Pericentriolar material 1 protein C-terminal" evidence="3">
    <location>
        <begin position="1283"/>
        <end position="1876"/>
    </location>
</feature>
<feature type="coiled-coil region" evidence="1">
    <location>
        <begin position="734"/>
        <end position="768"/>
    </location>
</feature>
<dbReference type="InterPro" id="IPR024138">
    <property type="entry name" value="Pericentriolar_Pcm1"/>
</dbReference>
<accession>A0A093H3L2</accession>
<feature type="region of interest" description="Disordered" evidence="2">
    <location>
        <begin position="1606"/>
        <end position="1743"/>
    </location>
</feature>
<proteinExistence type="predicted"/>
<feature type="coiled-coil region" evidence="1">
    <location>
        <begin position="643"/>
        <end position="680"/>
    </location>
</feature>
<reference evidence="4 5" key="1">
    <citation type="submission" date="2014-04" db="EMBL/GenBank/DDBJ databases">
        <title>Genome evolution of avian class.</title>
        <authorList>
            <person name="Zhang G."/>
            <person name="Li C."/>
        </authorList>
    </citation>
    <scope>NUCLEOTIDE SEQUENCE [LARGE SCALE GENOMIC DNA]</scope>
    <source>
        <strain evidence="4">BGI_N308</strain>
    </source>
</reference>
<feature type="region of interest" description="Disordered" evidence="2">
    <location>
        <begin position="803"/>
        <end position="842"/>
    </location>
</feature>
<feature type="compositionally biased region" description="Acidic residues" evidence="2">
    <location>
        <begin position="442"/>
        <end position="452"/>
    </location>
</feature>
<feature type="compositionally biased region" description="Polar residues" evidence="2">
    <location>
        <begin position="1668"/>
        <end position="1682"/>
    </location>
</feature>
<feature type="region of interest" description="Disordered" evidence="2">
    <location>
        <begin position="1063"/>
        <end position="1126"/>
    </location>
</feature>
<feature type="compositionally biased region" description="Low complexity" evidence="2">
    <location>
        <begin position="1798"/>
        <end position="1813"/>
    </location>
</feature>
<feature type="region of interest" description="Disordered" evidence="2">
    <location>
        <begin position="338"/>
        <end position="359"/>
    </location>
</feature>
<dbReference type="Pfam" id="PF15717">
    <property type="entry name" value="PCM1_C"/>
    <property type="match status" value="1"/>
</dbReference>
<dbReference type="GO" id="GO:0036064">
    <property type="term" value="C:ciliary basal body"/>
    <property type="evidence" value="ECO:0007669"/>
    <property type="project" value="TreeGrafter"/>
</dbReference>
<dbReference type="PANTHER" id="PTHR14164">
    <property type="entry name" value="PERICENTRIOLAR MATERIAL 1-RELATED"/>
    <property type="match status" value="1"/>
</dbReference>
<feature type="region of interest" description="Disordered" evidence="2">
    <location>
        <begin position="375"/>
        <end position="406"/>
    </location>
</feature>
<feature type="compositionally biased region" description="Basic and acidic residues" evidence="2">
    <location>
        <begin position="1156"/>
        <end position="1166"/>
    </location>
</feature>
<evidence type="ECO:0000256" key="2">
    <source>
        <dbReference type="SAM" id="MobiDB-lite"/>
    </source>
</evidence>
<feature type="compositionally biased region" description="Low complexity" evidence="2">
    <location>
        <begin position="1172"/>
        <end position="1187"/>
    </location>
</feature>
<feature type="region of interest" description="Disordered" evidence="2">
    <location>
        <begin position="993"/>
        <end position="1021"/>
    </location>
</feature>
<feature type="compositionally biased region" description="Polar residues" evidence="2">
    <location>
        <begin position="58"/>
        <end position="67"/>
    </location>
</feature>
<feature type="compositionally biased region" description="Low complexity" evidence="2">
    <location>
        <begin position="1709"/>
        <end position="1724"/>
    </location>
</feature>
<evidence type="ECO:0000313" key="4">
    <source>
        <dbReference type="EMBL" id="KFV76251.1"/>
    </source>
</evidence>
<feature type="coiled-coil region" evidence="1">
    <location>
        <begin position="565"/>
        <end position="592"/>
    </location>
</feature>
<feature type="compositionally biased region" description="Polar residues" evidence="2">
    <location>
        <begin position="1777"/>
        <end position="1793"/>
    </location>
</feature>
<feature type="compositionally biased region" description="Polar residues" evidence="2">
    <location>
        <begin position="466"/>
        <end position="489"/>
    </location>
</feature>
<feature type="region of interest" description="Disordered" evidence="2">
    <location>
        <begin position="437"/>
        <end position="489"/>
    </location>
</feature>
<dbReference type="EMBL" id="KL205888">
    <property type="protein sequence ID" value="KFV76251.1"/>
    <property type="molecule type" value="Genomic_DNA"/>
</dbReference>
<feature type="region of interest" description="Disordered" evidence="2">
    <location>
        <begin position="1777"/>
        <end position="1840"/>
    </location>
</feature>
<feature type="region of interest" description="Disordered" evidence="2">
    <location>
        <begin position="523"/>
        <end position="561"/>
    </location>
</feature>
<gene>
    <name evidence="4" type="ORF">N308_01486</name>
</gene>
<evidence type="ECO:0000256" key="1">
    <source>
        <dbReference type="SAM" id="Coils"/>
    </source>
</evidence>
<feature type="coiled-coil region" evidence="1">
    <location>
        <begin position="897"/>
        <end position="924"/>
    </location>
</feature>
<dbReference type="GO" id="GO:0034451">
    <property type="term" value="C:centriolar satellite"/>
    <property type="evidence" value="ECO:0007669"/>
    <property type="project" value="TreeGrafter"/>
</dbReference>
<feature type="region of interest" description="Disordered" evidence="2">
    <location>
        <begin position="1149"/>
        <end position="1242"/>
    </location>
</feature>
<feature type="compositionally biased region" description="Acidic residues" evidence="2">
    <location>
        <begin position="806"/>
        <end position="816"/>
    </location>
</feature>
<dbReference type="GO" id="GO:1905515">
    <property type="term" value="P:non-motile cilium assembly"/>
    <property type="evidence" value="ECO:0007669"/>
    <property type="project" value="TreeGrafter"/>
</dbReference>
<dbReference type="Proteomes" id="UP000053584">
    <property type="component" value="Unassembled WGS sequence"/>
</dbReference>
<keyword evidence="5" id="KW-1185">Reference proteome</keyword>
<name>A0A093H3L2_STRCA</name>
<protein>
    <submittedName>
        <fullName evidence="4">Pericentriolar material 1 protein</fullName>
    </submittedName>
</protein>
<dbReference type="GO" id="GO:0034454">
    <property type="term" value="P:microtubule anchoring at centrosome"/>
    <property type="evidence" value="ECO:0007669"/>
    <property type="project" value="InterPro"/>
</dbReference>